<feature type="region of interest" description="Disordered" evidence="1">
    <location>
        <begin position="173"/>
        <end position="205"/>
    </location>
</feature>
<comment type="caution">
    <text evidence="3">The sequence shown here is derived from an EMBL/GenBank/DDBJ whole genome shotgun (WGS) entry which is preliminary data.</text>
</comment>
<keyword evidence="4" id="KW-1185">Reference proteome</keyword>
<reference evidence="3 4" key="1">
    <citation type="submission" date="2017-06" db="EMBL/GenBank/DDBJ databases">
        <title>A platform for efficient transgenesis in Macrostomum lignano, a flatworm model organism for stem cell research.</title>
        <authorList>
            <person name="Berezikov E."/>
        </authorList>
    </citation>
    <scope>NUCLEOTIDE SEQUENCE [LARGE SCALE GENOMIC DNA]</scope>
    <source>
        <strain evidence="3">DV1</strain>
        <tissue evidence="3">Whole organism</tissue>
    </source>
</reference>
<keyword evidence="2" id="KW-1133">Transmembrane helix</keyword>
<accession>A0A267FJQ9</accession>
<dbReference type="EMBL" id="NIVC01001022">
    <property type="protein sequence ID" value="PAA73232.1"/>
    <property type="molecule type" value="Genomic_DNA"/>
</dbReference>
<dbReference type="Proteomes" id="UP000215902">
    <property type="component" value="Unassembled WGS sequence"/>
</dbReference>
<feature type="transmembrane region" description="Helical" evidence="2">
    <location>
        <begin position="28"/>
        <end position="50"/>
    </location>
</feature>
<evidence type="ECO:0000256" key="2">
    <source>
        <dbReference type="SAM" id="Phobius"/>
    </source>
</evidence>
<evidence type="ECO:0000313" key="3">
    <source>
        <dbReference type="EMBL" id="PAA73232.1"/>
    </source>
</evidence>
<name>A0A267FJQ9_9PLAT</name>
<keyword evidence="2" id="KW-0812">Transmembrane</keyword>
<keyword evidence="2" id="KW-0472">Membrane</keyword>
<sequence>MPLVHCHHLNPCFPHRVVRQMSHRDRRLYVFFHVCLWTGVLSFAIGTALYVAMRTYVFFIMALPCVCVILVGQFGFRWLALKNDDKFDVYYPNDASLQVGGDFNRLQQLNQGLAPAAPPPPAYTETYDGPIFTIDGSLAPPPSYEELRATADVPTAAGGQSTNAQQVNTEAIELQSRDTSAAHVSGSATTSGAGEQQQQLRIGVK</sequence>
<protein>
    <submittedName>
        <fullName evidence="3">Uncharacterized protein</fullName>
    </submittedName>
</protein>
<evidence type="ECO:0000313" key="4">
    <source>
        <dbReference type="Proteomes" id="UP000215902"/>
    </source>
</evidence>
<feature type="compositionally biased region" description="Polar residues" evidence="1">
    <location>
        <begin position="186"/>
        <end position="205"/>
    </location>
</feature>
<organism evidence="3 4">
    <name type="scientific">Macrostomum lignano</name>
    <dbReference type="NCBI Taxonomy" id="282301"/>
    <lineage>
        <taxon>Eukaryota</taxon>
        <taxon>Metazoa</taxon>
        <taxon>Spiralia</taxon>
        <taxon>Lophotrochozoa</taxon>
        <taxon>Platyhelminthes</taxon>
        <taxon>Rhabditophora</taxon>
        <taxon>Macrostomorpha</taxon>
        <taxon>Macrostomida</taxon>
        <taxon>Macrostomidae</taxon>
        <taxon>Macrostomum</taxon>
    </lineage>
</organism>
<dbReference type="AlphaFoldDB" id="A0A267FJQ9"/>
<gene>
    <name evidence="3" type="ORF">BOX15_Mlig003985g1</name>
</gene>
<feature type="transmembrane region" description="Helical" evidence="2">
    <location>
        <begin position="56"/>
        <end position="76"/>
    </location>
</feature>
<evidence type="ECO:0000256" key="1">
    <source>
        <dbReference type="SAM" id="MobiDB-lite"/>
    </source>
</evidence>
<proteinExistence type="predicted"/>